<keyword evidence="2" id="KW-1185">Reference proteome</keyword>
<dbReference type="Proteomes" id="UP000035762">
    <property type="component" value="Unassembled WGS sequence"/>
</dbReference>
<gene>
    <name evidence="1" type="ORF">BN961_02438</name>
</gene>
<dbReference type="STRING" id="1035.BN961_02438"/>
<dbReference type="AlphaFoldDB" id="A0A090MS24"/>
<sequence length="43" mass="4976">MARLPFREWFVAEAALVYASASFPCYGTLRFLPYKDFADDLIL</sequence>
<organism evidence="1 2">
    <name type="scientific">Afipia felis</name>
    <name type="common">Cat scratch disease bacillus</name>
    <dbReference type="NCBI Taxonomy" id="1035"/>
    <lineage>
        <taxon>Bacteria</taxon>
        <taxon>Pseudomonadati</taxon>
        <taxon>Pseudomonadota</taxon>
        <taxon>Alphaproteobacteria</taxon>
        <taxon>Hyphomicrobiales</taxon>
        <taxon>Nitrobacteraceae</taxon>
        <taxon>Afipia</taxon>
    </lineage>
</organism>
<reference evidence="1 2" key="1">
    <citation type="journal article" date="2014" name="Genome Announc.">
        <title>Genome Sequence of Afipia felis Strain 76713, Isolated in Hospital Water Using an Amoeba Co-Culture Procedure.</title>
        <authorList>
            <person name="Benamar S."/>
            <person name="La Scola B."/>
            <person name="Croce O."/>
        </authorList>
    </citation>
    <scope>NUCLEOTIDE SEQUENCE [LARGE SCALE GENOMIC DNA]</scope>
    <source>
        <strain evidence="1 2">76713</strain>
    </source>
</reference>
<dbReference type="EMBL" id="CCAZ020000001">
    <property type="protein sequence ID" value="CEG09017.1"/>
    <property type="molecule type" value="Genomic_DNA"/>
</dbReference>
<evidence type="ECO:0000313" key="1">
    <source>
        <dbReference type="EMBL" id="CEG09017.1"/>
    </source>
</evidence>
<name>A0A090MS24_AFIFE</name>
<protein>
    <submittedName>
        <fullName evidence="1">Uncharacterized protein</fullName>
    </submittedName>
</protein>
<evidence type="ECO:0000313" key="2">
    <source>
        <dbReference type="Proteomes" id="UP000035762"/>
    </source>
</evidence>
<proteinExistence type="predicted"/>
<accession>A0A090MS24</accession>
<comment type="caution">
    <text evidence="1">The sequence shown here is derived from an EMBL/GenBank/DDBJ whole genome shotgun (WGS) entry which is preliminary data.</text>
</comment>